<accession>A0A9J6C662</accession>
<feature type="binding site" evidence="10">
    <location>
        <position position="161"/>
    </location>
    <ligand>
        <name>Zn(2+)</name>
        <dbReference type="ChEBI" id="CHEBI:29105"/>
        <note>catalytic</note>
    </ligand>
</feature>
<keyword evidence="14" id="KW-1185">Reference proteome</keyword>
<keyword evidence="2 10" id="KW-0479">Metal-binding</keyword>
<comment type="caution">
    <text evidence="10">Lacks conserved residue(s) required for the propagation of feature annotation.</text>
</comment>
<dbReference type="InterPro" id="IPR001506">
    <property type="entry name" value="Peptidase_M12A"/>
</dbReference>
<dbReference type="CDD" id="cd04280">
    <property type="entry name" value="ZnMc_astacin_like"/>
    <property type="match status" value="1"/>
</dbReference>
<feature type="disulfide bond" evidence="10">
    <location>
        <begin position="105"/>
        <end position="260"/>
    </location>
</feature>
<keyword evidence="3 11" id="KW-0732">Signal</keyword>
<feature type="active site" evidence="10">
    <location>
        <position position="158"/>
    </location>
</feature>
<evidence type="ECO:0000256" key="2">
    <source>
        <dbReference type="ARBA" id="ARBA00022723"/>
    </source>
</evidence>
<evidence type="ECO:0000256" key="7">
    <source>
        <dbReference type="ARBA" id="ARBA00023145"/>
    </source>
</evidence>
<comment type="cofactor">
    <cofactor evidence="10 11">
        <name>Zn(2+)</name>
        <dbReference type="ChEBI" id="CHEBI:29105"/>
    </cofactor>
    <text evidence="10 11">Binds 1 zinc ion per subunit.</text>
</comment>
<dbReference type="InterPro" id="IPR034035">
    <property type="entry name" value="Astacin-like_dom"/>
</dbReference>
<dbReference type="EMBL" id="JADBJN010000002">
    <property type="protein sequence ID" value="KAG5677471.1"/>
    <property type="molecule type" value="Genomic_DNA"/>
</dbReference>
<dbReference type="EC" id="3.4.24.-" evidence="11"/>
<dbReference type="Gene3D" id="3.40.390.10">
    <property type="entry name" value="Collagenase (Catalytic Domain)"/>
    <property type="match status" value="1"/>
</dbReference>
<evidence type="ECO:0000256" key="1">
    <source>
        <dbReference type="ARBA" id="ARBA00022670"/>
    </source>
</evidence>
<dbReference type="PROSITE" id="PS51864">
    <property type="entry name" value="ASTACIN"/>
    <property type="match status" value="1"/>
</dbReference>
<feature type="domain" description="Peptidase M12A" evidence="12">
    <location>
        <begin position="55"/>
        <end position="261"/>
    </location>
</feature>
<evidence type="ECO:0000256" key="9">
    <source>
        <dbReference type="ARBA" id="ARBA00023180"/>
    </source>
</evidence>
<name>A0A9J6C662_POLVA</name>
<evidence type="ECO:0000256" key="4">
    <source>
        <dbReference type="ARBA" id="ARBA00022801"/>
    </source>
</evidence>
<dbReference type="OrthoDB" id="291007at2759"/>
<dbReference type="PANTHER" id="PTHR10127">
    <property type="entry name" value="DISCOIDIN, CUB, EGF, LAMININ , AND ZINC METALLOPROTEASE DOMAIN CONTAINING"/>
    <property type="match status" value="1"/>
</dbReference>
<dbReference type="InterPro" id="IPR024079">
    <property type="entry name" value="MetalloPept_cat_dom_sf"/>
</dbReference>
<evidence type="ECO:0000313" key="14">
    <source>
        <dbReference type="Proteomes" id="UP001107558"/>
    </source>
</evidence>
<dbReference type="InterPro" id="IPR006026">
    <property type="entry name" value="Peptidase_Metallo"/>
</dbReference>
<proteinExistence type="predicted"/>
<dbReference type="PRINTS" id="PR00480">
    <property type="entry name" value="ASTACIN"/>
</dbReference>
<evidence type="ECO:0000256" key="5">
    <source>
        <dbReference type="ARBA" id="ARBA00022833"/>
    </source>
</evidence>
<evidence type="ECO:0000256" key="3">
    <source>
        <dbReference type="ARBA" id="ARBA00022729"/>
    </source>
</evidence>
<protein>
    <recommendedName>
        <fullName evidence="11">Metalloendopeptidase</fullName>
        <ecNumber evidence="11">3.4.24.-</ecNumber>
    </recommendedName>
</protein>
<evidence type="ECO:0000256" key="6">
    <source>
        <dbReference type="ARBA" id="ARBA00023049"/>
    </source>
</evidence>
<feature type="chain" id="PRO_5039962873" description="Metalloendopeptidase" evidence="11">
    <location>
        <begin position="19"/>
        <end position="262"/>
    </location>
</feature>
<keyword evidence="5 10" id="KW-0862">Zinc</keyword>
<dbReference type="FunFam" id="3.40.390.10:FF:000015">
    <property type="entry name" value="Meprin A subunit"/>
    <property type="match status" value="1"/>
</dbReference>
<feature type="binding site" evidence="10">
    <location>
        <position position="157"/>
    </location>
    <ligand>
        <name>Zn(2+)</name>
        <dbReference type="ChEBI" id="CHEBI:29105"/>
        <note>catalytic</note>
    </ligand>
</feature>
<sequence>MRNCFVVIFSIIFYLCKSQPLNSARQSLEEVAGFFEGDMNLSNQQLRDIFMNPNAGVLDSRRRWNRDSITRNVIVPFQIRARSPYTQTQHNIIRAAMDEIERNSCIRFVQRTNQQDFIEIFSGNGCWSHVGRNGGMQELSLAHSSSATCVTNGIVMHELLHALGFYHMQSSSNRDNFVRINWENIQPGMEHNFLKYDHNTVGLFNTNYDFDSVLHYSRTAFSRNGRDTITTLSSQNNGRIGQRMRMSNGDFTRLRNMYNCST</sequence>
<feature type="binding site" evidence="10">
    <location>
        <position position="167"/>
    </location>
    <ligand>
        <name>Zn(2+)</name>
        <dbReference type="ChEBI" id="CHEBI:29105"/>
        <note>catalytic</note>
    </ligand>
</feature>
<keyword evidence="7" id="KW-0865">Zymogen</keyword>
<feature type="signal peptide" evidence="11">
    <location>
        <begin position="1"/>
        <end position="18"/>
    </location>
</feature>
<dbReference type="SMART" id="SM00235">
    <property type="entry name" value="ZnMc"/>
    <property type="match status" value="1"/>
</dbReference>
<keyword evidence="4 10" id="KW-0378">Hydrolase</keyword>
<reference evidence="13" key="1">
    <citation type="submission" date="2021-03" db="EMBL/GenBank/DDBJ databases">
        <title>Chromosome level genome of the anhydrobiotic midge Polypedilum vanderplanki.</title>
        <authorList>
            <person name="Yoshida Y."/>
            <person name="Kikawada T."/>
            <person name="Gusev O."/>
        </authorList>
    </citation>
    <scope>NUCLEOTIDE SEQUENCE</scope>
    <source>
        <strain evidence="13">NIAS01</strain>
        <tissue evidence="13">Whole body or cell culture</tissue>
    </source>
</reference>
<dbReference type="Proteomes" id="UP001107558">
    <property type="component" value="Chromosome 2"/>
</dbReference>
<organism evidence="13 14">
    <name type="scientific">Polypedilum vanderplanki</name>
    <name type="common">Sleeping chironomid midge</name>
    <dbReference type="NCBI Taxonomy" id="319348"/>
    <lineage>
        <taxon>Eukaryota</taxon>
        <taxon>Metazoa</taxon>
        <taxon>Ecdysozoa</taxon>
        <taxon>Arthropoda</taxon>
        <taxon>Hexapoda</taxon>
        <taxon>Insecta</taxon>
        <taxon>Pterygota</taxon>
        <taxon>Neoptera</taxon>
        <taxon>Endopterygota</taxon>
        <taxon>Diptera</taxon>
        <taxon>Nematocera</taxon>
        <taxon>Chironomoidea</taxon>
        <taxon>Chironomidae</taxon>
        <taxon>Chironominae</taxon>
        <taxon>Polypedilum</taxon>
        <taxon>Polypedilum</taxon>
    </lineage>
</organism>
<dbReference type="GO" id="GO:0008270">
    <property type="term" value="F:zinc ion binding"/>
    <property type="evidence" value="ECO:0007669"/>
    <property type="project" value="UniProtKB-UniRule"/>
</dbReference>
<dbReference type="PANTHER" id="PTHR10127:SF814">
    <property type="entry name" value="MEPRIN A SUBUNIT BETA"/>
    <property type="match status" value="1"/>
</dbReference>
<evidence type="ECO:0000313" key="13">
    <source>
        <dbReference type="EMBL" id="KAG5677471.1"/>
    </source>
</evidence>
<keyword evidence="6 10" id="KW-0482">Metalloprotease</keyword>
<dbReference type="AlphaFoldDB" id="A0A9J6C662"/>
<comment type="caution">
    <text evidence="13">The sequence shown here is derived from an EMBL/GenBank/DDBJ whole genome shotgun (WGS) entry which is preliminary data.</text>
</comment>
<dbReference type="GO" id="GO:0006508">
    <property type="term" value="P:proteolysis"/>
    <property type="evidence" value="ECO:0007669"/>
    <property type="project" value="UniProtKB-KW"/>
</dbReference>
<evidence type="ECO:0000259" key="12">
    <source>
        <dbReference type="PROSITE" id="PS51864"/>
    </source>
</evidence>
<evidence type="ECO:0000256" key="8">
    <source>
        <dbReference type="ARBA" id="ARBA00023157"/>
    </source>
</evidence>
<keyword evidence="1 10" id="KW-0645">Protease</keyword>
<keyword evidence="8 10" id="KW-1015">Disulfide bond</keyword>
<dbReference type="SUPFAM" id="SSF55486">
    <property type="entry name" value="Metalloproteases ('zincins'), catalytic domain"/>
    <property type="match status" value="1"/>
</dbReference>
<dbReference type="Pfam" id="PF01400">
    <property type="entry name" value="Astacin"/>
    <property type="match status" value="1"/>
</dbReference>
<keyword evidence="9" id="KW-0325">Glycoprotein</keyword>
<gene>
    <name evidence="13" type="ORF">PVAND_007229</name>
</gene>
<dbReference type="GO" id="GO:0004222">
    <property type="term" value="F:metalloendopeptidase activity"/>
    <property type="evidence" value="ECO:0007669"/>
    <property type="project" value="UniProtKB-UniRule"/>
</dbReference>
<evidence type="ECO:0000256" key="11">
    <source>
        <dbReference type="RuleBase" id="RU361183"/>
    </source>
</evidence>
<evidence type="ECO:0000256" key="10">
    <source>
        <dbReference type="PROSITE-ProRule" id="PRU01211"/>
    </source>
</evidence>